<evidence type="ECO:0000313" key="1">
    <source>
        <dbReference type="EMBL" id="DAF44218.1"/>
    </source>
</evidence>
<sequence>MLYCFHMKTFILDKSSNLFFIFCLMQCSKYIRL</sequence>
<accession>A0A8S5S0L3</accession>
<dbReference type="EMBL" id="BK032510">
    <property type="protein sequence ID" value="DAF44218.1"/>
    <property type="molecule type" value="Genomic_DNA"/>
</dbReference>
<reference evidence="1" key="1">
    <citation type="journal article" date="2021" name="Proc. Natl. Acad. Sci. U.S.A.">
        <title>A Catalog of Tens of Thousands of Viruses from Human Metagenomes Reveals Hidden Associations with Chronic Diseases.</title>
        <authorList>
            <person name="Tisza M.J."/>
            <person name="Buck C.B."/>
        </authorList>
    </citation>
    <scope>NUCLEOTIDE SEQUENCE</scope>
    <source>
        <strain evidence="1">CtNQV2</strain>
    </source>
</reference>
<organism evidence="1">
    <name type="scientific">Myoviridae sp. ctNQV2</name>
    <dbReference type="NCBI Taxonomy" id="2827683"/>
    <lineage>
        <taxon>Viruses</taxon>
        <taxon>Duplodnaviria</taxon>
        <taxon>Heunggongvirae</taxon>
        <taxon>Uroviricota</taxon>
        <taxon>Caudoviricetes</taxon>
    </lineage>
</organism>
<proteinExistence type="predicted"/>
<protein>
    <submittedName>
        <fullName evidence="1">Uncharacterized protein</fullName>
    </submittedName>
</protein>
<name>A0A8S5S0L3_9CAUD</name>